<feature type="domain" description="RNA polymerase sigma factor 70 region 4 type 2" evidence="6">
    <location>
        <begin position="114"/>
        <end position="165"/>
    </location>
</feature>
<keyword evidence="8" id="KW-1185">Reference proteome</keyword>
<comment type="similarity">
    <text evidence="1">Belongs to the sigma-70 factor family. ECF subfamily.</text>
</comment>
<dbReference type="InterPro" id="IPR039425">
    <property type="entry name" value="RNA_pol_sigma-70-like"/>
</dbReference>
<dbReference type="Pfam" id="PF04542">
    <property type="entry name" value="Sigma70_r2"/>
    <property type="match status" value="1"/>
</dbReference>
<feature type="domain" description="RNA polymerase sigma-70 region 2" evidence="5">
    <location>
        <begin position="21"/>
        <end position="88"/>
    </location>
</feature>
<dbReference type="Gene3D" id="1.10.1740.10">
    <property type="match status" value="1"/>
</dbReference>
<dbReference type="SUPFAM" id="SSF88946">
    <property type="entry name" value="Sigma2 domain of RNA polymerase sigma factors"/>
    <property type="match status" value="1"/>
</dbReference>
<dbReference type="Proteomes" id="UP001221519">
    <property type="component" value="Chromosome"/>
</dbReference>
<name>A0ABY7XA16_9BACL</name>
<gene>
    <name evidence="7" type="ORF">PUW25_01105</name>
</gene>
<evidence type="ECO:0000313" key="7">
    <source>
        <dbReference type="EMBL" id="WDI02642.1"/>
    </source>
</evidence>
<keyword evidence="2" id="KW-0805">Transcription regulation</keyword>
<evidence type="ECO:0000259" key="5">
    <source>
        <dbReference type="Pfam" id="PF04542"/>
    </source>
</evidence>
<dbReference type="NCBIfam" id="TIGR02937">
    <property type="entry name" value="sigma70-ECF"/>
    <property type="match status" value="1"/>
</dbReference>
<proteinExistence type="inferred from homology"/>
<dbReference type="RefSeq" id="WP_274337897.1">
    <property type="nucleotide sequence ID" value="NZ_CP118106.1"/>
</dbReference>
<evidence type="ECO:0000256" key="1">
    <source>
        <dbReference type="ARBA" id="ARBA00010641"/>
    </source>
</evidence>
<protein>
    <submittedName>
        <fullName evidence="7">Sigma-70 family RNA polymerase sigma factor</fullName>
    </submittedName>
</protein>
<dbReference type="InterPro" id="IPR007627">
    <property type="entry name" value="RNA_pol_sigma70_r2"/>
</dbReference>
<dbReference type="CDD" id="cd06171">
    <property type="entry name" value="Sigma70_r4"/>
    <property type="match status" value="1"/>
</dbReference>
<dbReference type="Pfam" id="PF08281">
    <property type="entry name" value="Sigma70_r4_2"/>
    <property type="match status" value="1"/>
</dbReference>
<evidence type="ECO:0000259" key="6">
    <source>
        <dbReference type="Pfam" id="PF08281"/>
    </source>
</evidence>
<dbReference type="SUPFAM" id="SSF88659">
    <property type="entry name" value="Sigma3 and sigma4 domains of RNA polymerase sigma factors"/>
    <property type="match status" value="1"/>
</dbReference>
<evidence type="ECO:0000256" key="3">
    <source>
        <dbReference type="ARBA" id="ARBA00023082"/>
    </source>
</evidence>
<dbReference type="PANTHER" id="PTHR43133:SF51">
    <property type="entry name" value="RNA POLYMERASE SIGMA FACTOR"/>
    <property type="match status" value="1"/>
</dbReference>
<dbReference type="InterPro" id="IPR013249">
    <property type="entry name" value="RNA_pol_sigma70_r4_t2"/>
</dbReference>
<keyword evidence="4" id="KW-0804">Transcription</keyword>
<evidence type="ECO:0000256" key="4">
    <source>
        <dbReference type="ARBA" id="ARBA00023163"/>
    </source>
</evidence>
<dbReference type="PANTHER" id="PTHR43133">
    <property type="entry name" value="RNA POLYMERASE ECF-TYPE SIGMA FACTO"/>
    <property type="match status" value="1"/>
</dbReference>
<reference evidence="7 8" key="1">
    <citation type="submission" date="2023-02" db="EMBL/GenBank/DDBJ databases">
        <title>Pathogen: clinical or host-associated sample.</title>
        <authorList>
            <person name="Hergert J."/>
            <person name="Casey R."/>
            <person name="Wagner J."/>
            <person name="Young E.L."/>
            <person name="Oakeson K.F."/>
        </authorList>
    </citation>
    <scope>NUCLEOTIDE SEQUENCE [LARGE SCALE GENOMIC DNA]</scope>
    <source>
        <strain evidence="7 8">2022CK-00829</strain>
    </source>
</reference>
<accession>A0ABY7XA16</accession>
<dbReference type="InterPro" id="IPR013325">
    <property type="entry name" value="RNA_pol_sigma_r2"/>
</dbReference>
<dbReference type="EMBL" id="CP118108">
    <property type="protein sequence ID" value="WDI02642.1"/>
    <property type="molecule type" value="Genomic_DNA"/>
</dbReference>
<dbReference type="Gene3D" id="1.10.10.10">
    <property type="entry name" value="Winged helix-like DNA-binding domain superfamily/Winged helix DNA-binding domain"/>
    <property type="match status" value="1"/>
</dbReference>
<evidence type="ECO:0000256" key="2">
    <source>
        <dbReference type="ARBA" id="ARBA00023015"/>
    </source>
</evidence>
<organism evidence="7 8">
    <name type="scientific">Paenibacillus urinalis</name>
    <dbReference type="NCBI Taxonomy" id="521520"/>
    <lineage>
        <taxon>Bacteria</taxon>
        <taxon>Bacillati</taxon>
        <taxon>Bacillota</taxon>
        <taxon>Bacilli</taxon>
        <taxon>Bacillales</taxon>
        <taxon>Paenibacillaceae</taxon>
        <taxon>Paenibacillus</taxon>
    </lineage>
</organism>
<dbReference type="InterPro" id="IPR014284">
    <property type="entry name" value="RNA_pol_sigma-70_dom"/>
</dbReference>
<dbReference type="InterPro" id="IPR013324">
    <property type="entry name" value="RNA_pol_sigma_r3/r4-like"/>
</dbReference>
<evidence type="ECO:0000313" key="8">
    <source>
        <dbReference type="Proteomes" id="UP001221519"/>
    </source>
</evidence>
<keyword evidence="3" id="KW-0731">Sigma factor</keyword>
<dbReference type="InterPro" id="IPR036388">
    <property type="entry name" value="WH-like_DNA-bd_sf"/>
</dbReference>
<sequence>MTQDLIRQLQQEYSDELFEQLYRVYADKAIRTATAITRSSASAADVVQETFMRVYRNLNTFDLNKPFEPWFNRILVNECNRYLEKHSRLVPTELTDERVLPSQHDRYTFDEHGDIYDMVQRLEDQQRIPIILKYVNDYAEKDIAELLDLNVNTVKSRLYKARQKLQGWLRLNEGGEQDGS</sequence>